<evidence type="ECO:0000256" key="1">
    <source>
        <dbReference type="SAM" id="Phobius"/>
    </source>
</evidence>
<keyword evidence="1" id="KW-0472">Membrane</keyword>
<evidence type="ECO:0008006" key="6">
    <source>
        <dbReference type="Google" id="ProtNLM"/>
    </source>
</evidence>
<feature type="transmembrane region" description="Helical" evidence="1">
    <location>
        <begin position="303"/>
        <end position="325"/>
    </location>
</feature>
<feature type="transmembrane region" description="Helical" evidence="1">
    <location>
        <begin position="273"/>
        <end position="291"/>
    </location>
</feature>
<feature type="transmembrane region" description="Helical" evidence="1">
    <location>
        <begin position="331"/>
        <end position="352"/>
    </location>
</feature>
<feature type="transmembrane region" description="Helical" evidence="1">
    <location>
        <begin position="364"/>
        <end position="384"/>
    </location>
</feature>
<name>A0A841KQ14_9GAMM</name>
<evidence type="ECO:0000259" key="2">
    <source>
        <dbReference type="Pfam" id="PF13387"/>
    </source>
</evidence>
<feature type="domain" description="Lnb-like transmembrane" evidence="3">
    <location>
        <begin position="283"/>
        <end position="401"/>
    </location>
</feature>
<keyword evidence="1" id="KW-0812">Transmembrane</keyword>
<dbReference type="Pfam" id="PF13387">
    <property type="entry name" value="Lnb_N"/>
    <property type="match status" value="1"/>
</dbReference>
<comment type="caution">
    <text evidence="4">The sequence shown here is derived from an EMBL/GenBank/DDBJ whole genome shotgun (WGS) entry which is preliminary data.</text>
</comment>
<dbReference type="RefSeq" id="WP_052394676.1">
    <property type="nucleotide sequence ID" value="NZ_JACHET010000001.1"/>
</dbReference>
<organism evidence="4 5">
    <name type="scientific">Oleiagrimonas soli</name>
    <dbReference type="NCBI Taxonomy" id="1543381"/>
    <lineage>
        <taxon>Bacteria</taxon>
        <taxon>Pseudomonadati</taxon>
        <taxon>Pseudomonadota</taxon>
        <taxon>Gammaproteobacteria</taxon>
        <taxon>Lysobacterales</taxon>
        <taxon>Rhodanobacteraceae</taxon>
        <taxon>Oleiagrimonas</taxon>
    </lineage>
</organism>
<sequence length="413" mass="45987">MRRNAIEASGLRRFRTLLTLLALLLAGAALPAWSGVRDAPGKDLQVALITYGPGAIYWERFGHDAIEIRDTVSGESVNFNYGVFDFDQKDFLLNFARGRMNYMMDAERSAPEIGWYVEQHRSVRRQMLNLSAAQAAQLRDFLLWNLRPENLHYRYDYYTSNCTTKVRDAFDRVLGGQLEKQLAARTGGQTYRQQTDRLMAAQPWLMLLLDLGLSHYADRPLNAWQESFLPVVLADQLTHARIRDAAGDRPLIASDTMLAPNGLTPPPATAPDLRLPLLAAGAALGLALLLLGRSKRRAARIGFGVLATLWLLLAGLAGLFMLALWTLTTHVAGWANANLLLFNPLAWGLFAAVWRTRASRRAHLLAWIIAALAALALLGNLTGLLMQRNLPWILLALPVWAAILHTLRRRNAA</sequence>
<dbReference type="InterPro" id="IPR025178">
    <property type="entry name" value="Lnb_N"/>
</dbReference>
<evidence type="ECO:0000313" key="4">
    <source>
        <dbReference type="EMBL" id="MBB6184054.1"/>
    </source>
</evidence>
<dbReference type="OrthoDB" id="319167at2"/>
<feature type="domain" description="Lnb N-terminal periplasmic" evidence="2">
    <location>
        <begin position="39"/>
        <end position="181"/>
    </location>
</feature>
<evidence type="ECO:0000313" key="5">
    <source>
        <dbReference type="Proteomes" id="UP000560000"/>
    </source>
</evidence>
<keyword evidence="1" id="KW-1133">Transmembrane helix</keyword>
<proteinExistence type="predicted"/>
<dbReference type="InterPro" id="IPR057436">
    <property type="entry name" value="5TMH_Lnb"/>
</dbReference>
<gene>
    <name evidence="4" type="ORF">HNQ86_001399</name>
</gene>
<dbReference type="Proteomes" id="UP000560000">
    <property type="component" value="Unassembled WGS sequence"/>
</dbReference>
<protein>
    <recommendedName>
        <fullName evidence="6">DUF4105 domain-containing protein</fullName>
    </recommendedName>
</protein>
<feature type="transmembrane region" description="Helical" evidence="1">
    <location>
        <begin position="390"/>
        <end position="407"/>
    </location>
</feature>
<evidence type="ECO:0000259" key="3">
    <source>
        <dbReference type="Pfam" id="PF25221"/>
    </source>
</evidence>
<reference evidence="4 5" key="1">
    <citation type="submission" date="2020-08" db="EMBL/GenBank/DDBJ databases">
        <title>Genomic Encyclopedia of Type Strains, Phase IV (KMG-IV): sequencing the most valuable type-strain genomes for metagenomic binning, comparative biology and taxonomic classification.</title>
        <authorList>
            <person name="Goeker M."/>
        </authorList>
    </citation>
    <scope>NUCLEOTIDE SEQUENCE [LARGE SCALE GENOMIC DNA]</scope>
    <source>
        <strain evidence="4 5">DSM 107085</strain>
    </source>
</reference>
<dbReference type="AlphaFoldDB" id="A0A841KQ14"/>
<accession>A0A841KQ14</accession>
<dbReference type="EMBL" id="JACHET010000001">
    <property type="protein sequence ID" value="MBB6184054.1"/>
    <property type="molecule type" value="Genomic_DNA"/>
</dbReference>
<dbReference type="Pfam" id="PF25221">
    <property type="entry name" value="5TMH_Lnb"/>
    <property type="match status" value="1"/>
</dbReference>